<name>A0A0E9WEY2_ANGAN</name>
<protein>
    <submittedName>
        <fullName evidence="1">Uncharacterized protein</fullName>
    </submittedName>
</protein>
<reference evidence="1" key="1">
    <citation type="submission" date="2014-11" db="EMBL/GenBank/DDBJ databases">
        <authorList>
            <person name="Amaro Gonzalez C."/>
        </authorList>
    </citation>
    <scope>NUCLEOTIDE SEQUENCE</scope>
</reference>
<sequence length="45" mass="5450">MYRCYQKENMYNYTRLILNRYSLDDLGILCSNLMLSNNIVHHVHS</sequence>
<organism evidence="1">
    <name type="scientific">Anguilla anguilla</name>
    <name type="common">European freshwater eel</name>
    <name type="synonym">Muraena anguilla</name>
    <dbReference type="NCBI Taxonomy" id="7936"/>
    <lineage>
        <taxon>Eukaryota</taxon>
        <taxon>Metazoa</taxon>
        <taxon>Chordata</taxon>
        <taxon>Craniata</taxon>
        <taxon>Vertebrata</taxon>
        <taxon>Euteleostomi</taxon>
        <taxon>Actinopterygii</taxon>
        <taxon>Neopterygii</taxon>
        <taxon>Teleostei</taxon>
        <taxon>Anguilliformes</taxon>
        <taxon>Anguillidae</taxon>
        <taxon>Anguilla</taxon>
    </lineage>
</organism>
<dbReference type="EMBL" id="GBXM01019675">
    <property type="protein sequence ID" value="JAH88902.1"/>
    <property type="molecule type" value="Transcribed_RNA"/>
</dbReference>
<evidence type="ECO:0000313" key="1">
    <source>
        <dbReference type="EMBL" id="JAH88902.1"/>
    </source>
</evidence>
<dbReference type="AlphaFoldDB" id="A0A0E9WEY2"/>
<proteinExistence type="predicted"/>
<reference evidence="1" key="2">
    <citation type="journal article" date="2015" name="Fish Shellfish Immunol.">
        <title>Early steps in the European eel (Anguilla anguilla)-Vibrio vulnificus interaction in the gills: Role of the RtxA13 toxin.</title>
        <authorList>
            <person name="Callol A."/>
            <person name="Pajuelo D."/>
            <person name="Ebbesson L."/>
            <person name="Teles M."/>
            <person name="MacKenzie S."/>
            <person name="Amaro C."/>
        </authorList>
    </citation>
    <scope>NUCLEOTIDE SEQUENCE</scope>
</reference>
<accession>A0A0E9WEY2</accession>